<dbReference type="PANTHER" id="PTHR33395">
    <property type="entry name" value="TRANSCRIPTASE, PUTATIVE-RELATED-RELATED"/>
    <property type="match status" value="1"/>
</dbReference>
<evidence type="ECO:0000313" key="1">
    <source>
        <dbReference type="EMBL" id="CAB3977754.1"/>
    </source>
</evidence>
<dbReference type="Pfam" id="PF00078">
    <property type="entry name" value="RVT_1"/>
    <property type="match status" value="1"/>
</dbReference>
<dbReference type="GO" id="GO:0003824">
    <property type="term" value="F:catalytic activity"/>
    <property type="evidence" value="ECO:0007669"/>
    <property type="project" value="InterPro"/>
</dbReference>
<dbReference type="GO" id="GO:0031012">
    <property type="term" value="C:extracellular matrix"/>
    <property type="evidence" value="ECO:0007669"/>
    <property type="project" value="TreeGrafter"/>
</dbReference>
<dbReference type="Pfam" id="PF03372">
    <property type="entry name" value="Exo_endo_phos"/>
    <property type="match status" value="1"/>
</dbReference>
<reference evidence="1" key="1">
    <citation type="submission" date="2020-04" db="EMBL/GenBank/DDBJ databases">
        <authorList>
            <person name="Alioto T."/>
            <person name="Alioto T."/>
            <person name="Gomez Garrido J."/>
        </authorList>
    </citation>
    <scope>NUCLEOTIDE SEQUENCE</scope>
    <source>
        <strain evidence="1">A484AB</strain>
    </source>
</reference>
<dbReference type="InterPro" id="IPR036691">
    <property type="entry name" value="Endo/exonu/phosph_ase_sf"/>
</dbReference>
<dbReference type="SUPFAM" id="SSF56219">
    <property type="entry name" value="DNase I-like"/>
    <property type="match status" value="1"/>
</dbReference>
<sequence>MKNMWKSKFVRLAAPPTSTSVLIASELTIISDRLCFLWTSTRDNTLRKSNFPCKHRYGLEFHIKHEKSHLVFLILLAGDIATNPGPTTQSGHLLDIQSTQVPQRLPTHSENSLRGLECLYLNSRSLKAFVQVDDNDPSKVCKITLFQQLVYSGDYDIVSVCETWLNDSVLDSELLKGYSIFRKDRVERNGGGILVAVKDTISVKRRFDLEDNSIELVVVELSQLNNQSIILYTYYRPPGSPLDDIQQLSSSLANTPESSCVLLVGDFNLPAIDWSFDQPSPSNVRGHLEDKFCELFADYFLEQLIPGPTHRGGNKLDLLLCNCPEIIRGVSTSSPEQSSFPTDHHILVFKIQKPISRAKSIRRTVFDYRRGNFEDLRKSLSNTPFDGTPPENIDEHWSRWKEWFLMHVDNFIPVKLVMDTNSPPWIDGEVRHFIRKKYAALKKFRQSKSAARKHKLRTLSQTIKYLVRRKYREYLAKVKNSFQDNPKLFWSYHKSILHHRVSSNAEISFKGVTAKTAAHKAELFNMYFSSVFTPSRPNTHLADANNSIPLRTDQTLSDVTINVNEISECLNGLDTSKACGPDGIPSRLLKECHQQIAPSLCDIFNHSLVSGRVPSEWKSANITPIHKKKQKEPAENYRPISLLPIISKVMERCVYSRLYQHVLHLISPHQHGFLRKRSCVTQLLSSLHSIGQKLDKNTQTDILYLDFAKAFDSVDHSILLRKLKAYGVSGRLLDWFSDYLNNRRQRVVVDGVASQWTPVTSGVPQGSILGPMLFVIFINDVANVVENGSMSALFADDTKVYRTIKSVSDCDQLQQALTNLDVWSSDNNIKFNALKCKVLSVTRKRTPISYVYCLGSQQLPKVEEEKDLGVTLSSKLLWDSHVNEITSKANKLLGLLKRTCPSLTVTKVRRTLYLSIVKSQLCYATQVWSPFRNRKLSGKIESVQRRTTGWILKTKTGEMSYTQRLLALELLPLCYDREIKDLVFFFKALYVSELIL</sequence>
<gene>
    <name evidence="1" type="ORF">PACLA_8A011402</name>
</gene>
<comment type="caution">
    <text evidence="1">The sequence shown here is derived from an EMBL/GenBank/DDBJ whole genome shotgun (WGS) entry which is preliminary data.</text>
</comment>
<dbReference type="SUPFAM" id="SSF56672">
    <property type="entry name" value="DNA/RNA polymerases"/>
    <property type="match status" value="1"/>
</dbReference>
<dbReference type="PROSITE" id="PS50878">
    <property type="entry name" value="RT_POL"/>
    <property type="match status" value="1"/>
</dbReference>
<keyword evidence="2" id="KW-1185">Reference proteome</keyword>
<evidence type="ECO:0000313" key="2">
    <source>
        <dbReference type="Proteomes" id="UP001152795"/>
    </source>
</evidence>
<dbReference type="CDD" id="cd01650">
    <property type="entry name" value="RT_nLTR_like"/>
    <property type="match status" value="1"/>
</dbReference>
<accession>A0A7D9D6N3</accession>
<dbReference type="InterPro" id="IPR005135">
    <property type="entry name" value="Endo/exonuclease/phosphatase"/>
</dbReference>
<dbReference type="Proteomes" id="UP001152795">
    <property type="component" value="Unassembled WGS sequence"/>
</dbReference>
<dbReference type="Gene3D" id="3.60.10.10">
    <property type="entry name" value="Endonuclease/exonuclease/phosphatase"/>
    <property type="match status" value="1"/>
</dbReference>
<dbReference type="InterPro" id="IPR043502">
    <property type="entry name" value="DNA/RNA_pol_sf"/>
</dbReference>
<proteinExistence type="predicted"/>
<dbReference type="AlphaFoldDB" id="A0A7D9D6N3"/>
<dbReference type="InterPro" id="IPR000477">
    <property type="entry name" value="RT_dom"/>
</dbReference>
<dbReference type="EMBL" id="CACRXK020000068">
    <property type="protein sequence ID" value="CAB3977754.1"/>
    <property type="molecule type" value="Genomic_DNA"/>
</dbReference>
<dbReference type="PANTHER" id="PTHR33395:SF22">
    <property type="entry name" value="REVERSE TRANSCRIPTASE DOMAIN-CONTAINING PROTEIN"/>
    <property type="match status" value="1"/>
</dbReference>
<name>A0A7D9D6N3_PARCT</name>
<protein>
    <submittedName>
        <fullName evidence="1">Uncharacterized protein</fullName>
    </submittedName>
</protein>
<organism evidence="1 2">
    <name type="scientific">Paramuricea clavata</name>
    <name type="common">Red gorgonian</name>
    <name type="synonym">Violescent sea-whip</name>
    <dbReference type="NCBI Taxonomy" id="317549"/>
    <lineage>
        <taxon>Eukaryota</taxon>
        <taxon>Metazoa</taxon>
        <taxon>Cnidaria</taxon>
        <taxon>Anthozoa</taxon>
        <taxon>Octocorallia</taxon>
        <taxon>Malacalcyonacea</taxon>
        <taxon>Plexauridae</taxon>
        <taxon>Paramuricea</taxon>
    </lineage>
</organism>
<dbReference type="OrthoDB" id="5990125at2759"/>